<dbReference type="GO" id="GO:0008270">
    <property type="term" value="F:zinc ion binding"/>
    <property type="evidence" value="ECO:0007669"/>
    <property type="project" value="UniProtKB-UniRule"/>
</dbReference>
<dbReference type="HAMAP" id="MF_00536">
    <property type="entry name" value="PdxA"/>
    <property type="match status" value="1"/>
</dbReference>
<evidence type="ECO:0000313" key="12">
    <source>
        <dbReference type="Proteomes" id="UP000183104"/>
    </source>
</evidence>
<dbReference type="PATRIC" id="fig|381306.5.peg.2340"/>
<proteinExistence type="inferred from homology"/>
<dbReference type="STRING" id="381306.AN478_05725"/>
<feature type="binding site" evidence="10">
    <location>
        <position position="293"/>
    </location>
    <ligand>
        <name>substrate</name>
    </ligand>
</feature>
<dbReference type="GO" id="GO:0042823">
    <property type="term" value="P:pyridoxal phosphate biosynthetic process"/>
    <property type="evidence" value="ECO:0007669"/>
    <property type="project" value="UniProtKB-UniRule"/>
</dbReference>
<dbReference type="EC" id="1.1.1.262" evidence="10"/>
<evidence type="ECO:0000256" key="3">
    <source>
        <dbReference type="ARBA" id="ARBA00022833"/>
    </source>
</evidence>
<comment type="function">
    <text evidence="10">Catalyzes the NAD(P)-dependent oxidation of 4-(phosphooxy)-L-threonine (HTP) into 2-amino-3-oxo-4-(phosphooxy)butyric acid which spontaneously decarboxylates to form 3-amino-2-oxopropyl phosphate (AHAP).</text>
</comment>
<evidence type="ECO:0000256" key="6">
    <source>
        <dbReference type="ARBA" id="ARBA00023002"/>
    </source>
</evidence>
<sequence length="334" mass="34368">MTTRPMAVTPGDPAGIGPDLVLQAAADAAWPGGLAVFADPEALARRARELGLVVGLHEWHPGESLPCTGLAVHPVPLAQRAEPGRPDPANAPATLAALDRAVTAVMEGHCQGLVTGPISKAVISEGTSLPFSGHTEYLAERAGASHPVMMLVGGNLRVALVTTHLPLRAVPDAVTPERVKRTVRTVAEALANDFAVLEPHILVTGLNPHAGEGGHLGDEEQRIIGPALDAVRAELGASAQVEGPVPGDTAFTPRCLREADAVICMYHDQGLGPLKQQAFGGAVNVSLGLPFVRTSVDHGTAFDLAGSGNAGGGSFREAIALARTLSANRARANE</sequence>
<feature type="binding site" evidence="10">
    <location>
        <position position="164"/>
    </location>
    <ligand>
        <name>a divalent metal cation</name>
        <dbReference type="ChEBI" id="CHEBI:60240"/>
        <note>ligand shared between dimeric partners</note>
    </ligand>
</feature>
<feature type="binding site" evidence="10">
    <location>
        <position position="135"/>
    </location>
    <ligand>
        <name>substrate</name>
    </ligand>
</feature>
<comment type="subcellular location">
    <subcellularLocation>
        <location evidence="10">Cytoplasm</location>
    </subcellularLocation>
</comment>
<evidence type="ECO:0000256" key="7">
    <source>
        <dbReference type="ARBA" id="ARBA00023027"/>
    </source>
</evidence>
<dbReference type="GO" id="GO:0005737">
    <property type="term" value="C:cytoplasm"/>
    <property type="evidence" value="ECO:0007669"/>
    <property type="project" value="UniProtKB-SubCell"/>
</dbReference>
<keyword evidence="9 10" id="KW-0170">Cobalt</keyword>
<dbReference type="RefSeq" id="WP_054965656.1">
    <property type="nucleotide sequence ID" value="NZ_FMUN01000006.1"/>
</dbReference>
<accession>A0A0P9CVH0</accession>
<evidence type="ECO:0000256" key="10">
    <source>
        <dbReference type="HAMAP-Rule" id="MF_00536"/>
    </source>
</evidence>
<evidence type="ECO:0000256" key="9">
    <source>
        <dbReference type="ARBA" id="ARBA00023285"/>
    </source>
</evidence>
<dbReference type="AlphaFoldDB" id="A0A0P9CVH0"/>
<dbReference type="Proteomes" id="UP000183104">
    <property type="component" value="Unassembled WGS sequence"/>
</dbReference>
<feature type="binding site" evidence="10">
    <location>
        <position position="275"/>
    </location>
    <ligand>
        <name>substrate</name>
    </ligand>
</feature>
<comment type="subunit">
    <text evidence="10">Homodimer.</text>
</comment>
<keyword evidence="4 10" id="KW-0460">Magnesium</keyword>
<reference evidence="12" key="1">
    <citation type="submission" date="2016-10" db="EMBL/GenBank/DDBJ databases">
        <authorList>
            <person name="Varghese N."/>
        </authorList>
    </citation>
    <scope>NUCLEOTIDE SEQUENCE [LARGE SCALE GENOMIC DNA]</scope>
    <source>
        <strain evidence="12">HL 19</strain>
    </source>
</reference>
<comment type="similarity">
    <text evidence="10">Belongs to the PdxA family.</text>
</comment>
<dbReference type="InterPro" id="IPR005255">
    <property type="entry name" value="PdxA_fam"/>
</dbReference>
<dbReference type="EMBL" id="FMUN01000006">
    <property type="protein sequence ID" value="SCY47827.1"/>
    <property type="molecule type" value="Genomic_DNA"/>
</dbReference>
<dbReference type="PANTHER" id="PTHR30004">
    <property type="entry name" value="4-HYDROXYTHREONINE-4-PHOSPHATE DEHYDROGENASE"/>
    <property type="match status" value="1"/>
</dbReference>
<dbReference type="UniPathway" id="UPA00244">
    <property type="reaction ID" value="UER00312"/>
</dbReference>
<dbReference type="OrthoDB" id="9801783at2"/>
<comment type="catalytic activity">
    <reaction evidence="10">
        <text>4-(phosphooxy)-L-threonine + NAD(+) = 3-amino-2-oxopropyl phosphate + CO2 + NADH</text>
        <dbReference type="Rhea" id="RHEA:32275"/>
        <dbReference type="ChEBI" id="CHEBI:16526"/>
        <dbReference type="ChEBI" id="CHEBI:57279"/>
        <dbReference type="ChEBI" id="CHEBI:57540"/>
        <dbReference type="ChEBI" id="CHEBI:57945"/>
        <dbReference type="ChEBI" id="CHEBI:58452"/>
        <dbReference type="EC" id="1.1.1.262"/>
    </reaction>
</comment>
<keyword evidence="7 10" id="KW-0520">NAD</keyword>
<dbReference type="GO" id="GO:0051287">
    <property type="term" value="F:NAD binding"/>
    <property type="evidence" value="ECO:0007669"/>
    <property type="project" value="InterPro"/>
</dbReference>
<dbReference type="Pfam" id="PF04166">
    <property type="entry name" value="PdxA"/>
    <property type="match status" value="1"/>
</dbReference>
<evidence type="ECO:0000256" key="4">
    <source>
        <dbReference type="ARBA" id="ARBA00022842"/>
    </source>
</evidence>
<keyword evidence="6 10" id="KW-0560">Oxidoreductase</keyword>
<dbReference type="GO" id="GO:0050570">
    <property type="term" value="F:4-hydroxythreonine-4-phosphate dehydrogenase activity"/>
    <property type="evidence" value="ECO:0007669"/>
    <property type="project" value="UniProtKB-UniRule"/>
</dbReference>
<evidence type="ECO:0000256" key="2">
    <source>
        <dbReference type="ARBA" id="ARBA00022723"/>
    </source>
</evidence>
<comment type="cofactor">
    <cofactor evidence="10">
        <name>Zn(2+)</name>
        <dbReference type="ChEBI" id="CHEBI:29105"/>
    </cofactor>
    <cofactor evidence="10">
        <name>Mg(2+)</name>
        <dbReference type="ChEBI" id="CHEBI:18420"/>
    </cofactor>
    <cofactor evidence="10">
        <name>Co(2+)</name>
        <dbReference type="ChEBI" id="CHEBI:48828"/>
    </cofactor>
    <text evidence="10">Binds 1 divalent metal cation per subunit. Can use ions such as Zn(2+), Mg(2+) or Co(2+).</text>
</comment>
<evidence type="ECO:0000256" key="1">
    <source>
        <dbReference type="ARBA" id="ARBA00022490"/>
    </source>
</evidence>
<keyword evidence="3 10" id="KW-0862">Zinc</keyword>
<keyword evidence="5 10" id="KW-0521">NADP</keyword>
<keyword evidence="8 10" id="KW-0664">Pyridoxine biosynthesis</keyword>
<dbReference type="InterPro" id="IPR037510">
    <property type="entry name" value="PdxA"/>
</dbReference>
<feature type="binding site" evidence="10">
    <location>
        <position position="284"/>
    </location>
    <ligand>
        <name>substrate</name>
    </ligand>
</feature>
<keyword evidence="2 10" id="KW-0479">Metal-binding</keyword>
<gene>
    <name evidence="10" type="primary">pdxA</name>
    <name evidence="11" type="ORF">SAMN05661077_2233</name>
</gene>
<comment type="pathway">
    <text evidence="10">Cofactor biosynthesis; pyridoxine 5'-phosphate biosynthesis; pyridoxine 5'-phosphate from D-erythrose 4-phosphate: step 4/5.</text>
</comment>
<evidence type="ECO:0000256" key="5">
    <source>
        <dbReference type="ARBA" id="ARBA00022857"/>
    </source>
</evidence>
<dbReference type="Gene3D" id="3.40.718.10">
    <property type="entry name" value="Isopropylmalate Dehydrogenase"/>
    <property type="match status" value="1"/>
</dbReference>
<dbReference type="NCBIfam" id="TIGR00557">
    <property type="entry name" value="pdxA"/>
    <property type="match status" value="1"/>
</dbReference>
<dbReference type="SUPFAM" id="SSF53659">
    <property type="entry name" value="Isocitrate/Isopropylmalate dehydrogenase-like"/>
    <property type="match status" value="1"/>
</dbReference>
<feature type="binding site" evidence="10">
    <location>
        <position position="209"/>
    </location>
    <ligand>
        <name>a divalent metal cation</name>
        <dbReference type="ChEBI" id="CHEBI:60240"/>
        <note>ligand shared between dimeric partners</note>
    </ligand>
</feature>
<organism evidence="11 12">
    <name type="scientific">Thiohalorhabdus denitrificans</name>
    <dbReference type="NCBI Taxonomy" id="381306"/>
    <lineage>
        <taxon>Bacteria</taxon>
        <taxon>Pseudomonadati</taxon>
        <taxon>Pseudomonadota</taxon>
        <taxon>Gammaproteobacteria</taxon>
        <taxon>Thiohalorhabdales</taxon>
        <taxon>Thiohalorhabdaceae</taxon>
        <taxon>Thiohalorhabdus</taxon>
    </lineage>
</organism>
<feature type="binding site" evidence="10">
    <location>
        <position position="267"/>
    </location>
    <ligand>
        <name>a divalent metal cation</name>
        <dbReference type="ChEBI" id="CHEBI:60240"/>
        <note>ligand shared between dimeric partners</note>
    </ligand>
</feature>
<evidence type="ECO:0000256" key="8">
    <source>
        <dbReference type="ARBA" id="ARBA00023096"/>
    </source>
</evidence>
<feature type="binding site" evidence="10">
    <location>
        <position position="134"/>
    </location>
    <ligand>
        <name>substrate</name>
    </ligand>
</feature>
<dbReference type="PANTHER" id="PTHR30004:SF5">
    <property type="entry name" value="4-HYDROXYTHREONINE-4-PHOSPHATE DEHYDROGENASE"/>
    <property type="match status" value="1"/>
</dbReference>
<keyword evidence="1 10" id="KW-0963">Cytoplasm</keyword>
<comment type="miscellaneous">
    <text evidence="10">The active site is located at the dimer interface.</text>
</comment>
<dbReference type="GO" id="GO:0008615">
    <property type="term" value="P:pyridoxine biosynthetic process"/>
    <property type="evidence" value="ECO:0007669"/>
    <property type="project" value="UniProtKB-UniRule"/>
</dbReference>
<name>A0A0P9CVH0_9GAMM</name>
<dbReference type="GO" id="GO:0050897">
    <property type="term" value="F:cobalt ion binding"/>
    <property type="evidence" value="ECO:0007669"/>
    <property type="project" value="UniProtKB-UniRule"/>
</dbReference>
<evidence type="ECO:0000313" key="11">
    <source>
        <dbReference type="EMBL" id="SCY47827.1"/>
    </source>
</evidence>
<keyword evidence="12" id="KW-1185">Reference proteome</keyword>
<protein>
    <recommendedName>
        <fullName evidence="10">4-hydroxythreonine-4-phosphate dehydrogenase</fullName>
        <ecNumber evidence="10">1.1.1.262</ecNumber>
    </recommendedName>
    <alternativeName>
        <fullName evidence="10">4-(phosphohydroxy)-L-threonine dehydrogenase</fullName>
    </alternativeName>
</protein>
<dbReference type="GO" id="GO:0000287">
    <property type="term" value="F:magnesium ion binding"/>
    <property type="evidence" value="ECO:0007669"/>
    <property type="project" value="UniProtKB-UniRule"/>
</dbReference>